<protein>
    <submittedName>
        <fullName evidence="3">Alpha-ribazole phosphatase</fullName>
    </submittedName>
</protein>
<reference evidence="3 4" key="1">
    <citation type="submission" date="2018-12" db="EMBL/GenBank/DDBJ databases">
        <title>Vibrio sp. isolated from China Sea.</title>
        <authorList>
            <person name="Li Y."/>
        </authorList>
    </citation>
    <scope>NUCLEOTIDE SEQUENCE [LARGE SCALE GENOMIC DNA]</scope>
    <source>
        <strain evidence="3 4">BEI207</strain>
    </source>
</reference>
<accession>A0A3S0MH26</accession>
<organism evidence="3 4">
    <name type="scientific">Vibrio aquaticus</name>
    <dbReference type="NCBI Taxonomy" id="2496559"/>
    <lineage>
        <taxon>Bacteria</taxon>
        <taxon>Pseudomonadati</taxon>
        <taxon>Pseudomonadota</taxon>
        <taxon>Gammaproteobacteria</taxon>
        <taxon>Vibrionales</taxon>
        <taxon>Vibrionaceae</taxon>
        <taxon>Vibrio</taxon>
    </lineage>
</organism>
<comment type="caution">
    <text evidence="3">The sequence shown here is derived from an EMBL/GenBank/DDBJ whole genome shotgun (WGS) entry which is preliminary data.</text>
</comment>
<evidence type="ECO:0000313" key="4">
    <source>
        <dbReference type="Proteomes" id="UP000268973"/>
    </source>
</evidence>
<dbReference type="GO" id="GO:0005737">
    <property type="term" value="C:cytoplasm"/>
    <property type="evidence" value="ECO:0007669"/>
    <property type="project" value="TreeGrafter"/>
</dbReference>
<proteinExistence type="predicted"/>
<evidence type="ECO:0000313" key="3">
    <source>
        <dbReference type="EMBL" id="RTZ14448.1"/>
    </source>
</evidence>
<dbReference type="RefSeq" id="WP_126575363.1">
    <property type="nucleotide sequence ID" value="NZ_RXZH01000008.1"/>
</dbReference>
<name>A0A3S0MH26_9VIBR</name>
<dbReference type="InterPro" id="IPR029033">
    <property type="entry name" value="His_PPase_superfam"/>
</dbReference>
<evidence type="ECO:0000256" key="2">
    <source>
        <dbReference type="PIRSR" id="PIRSR613078-2"/>
    </source>
</evidence>
<gene>
    <name evidence="3" type="ORF">EJ063_16165</name>
</gene>
<dbReference type="Pfam" id="PF00300">
    <property type="entry name" value="His_Phos_1"/>
    <property type="match status" value="1"/>
</dbReference>
<dbReference type="PANTHER" id="PTHR48100:SF1">
    <property type="entry name" value="HISTIDINE PHOSPHATASE FAMILY PROTEIN-RELATED"/>
    <property type="match status" value="1"/>
</dbReference>
<dbReference type="Proteomes" id="UP000268973">
    <property type="component" value="Unassembled WGS sequence"/>
</dbReference>
<dbReference type="InterPro" id="IPR050275">
    <property type="entry name" value="PGM_Phosphatase"/>
</dbReference>
<dbReference type="PANTHER" id="PTHR48100">
    <property type="entry name" value="BROAD-SPECIFICITY PHOSPHATASE YOR283W-RELATED"/>
    <property type="match status" value="1"/>
</dbReference>
<dbReference type="InterPro" id="IPR013078">
    <property type="entry name" value="His_Pase_superF_clade-1"/>
</dbReference>
<feature type="binding site" evidence="2">
    <location>
        <position position="60"/>
    </location>
    <ligand>
        <name>substrate</name>
    </ligand>
</feature>
<dbReference type="OrthoDB" id="9783269at2"/>
<sequence length="207" mass="23284">MEDVKTFNVYLLRHGKTVGDPALYGHTDVLVADETQHGIQRAVQAEQIAFSAIESSPLQRCQTLARLIAQENPQLSLVVAERWKETHFGGLDGVPFESATEQWPKLEAFWQDPMTNTLPNAEPLAQFYTRISNAWDEFVQALQQDTLIVCHGGTIRMILAKVLQLDIANPKIYSTLHIAHQSLTHIQITLADKHYERVCMIGKPLNG</sequence>
<dbReference type="AlphaFoldDB" id="A0A3S0MH26"/>
<dbReference type="CDD" id="cd07067">
    <property type="entry name" value="HP_PGM_like"/>
    <property type="match status" value="1"/>
</dbReference>
<feature type="active site" description="Tele-phosphohistidine intermediate" evidence="1">
    <location>
        <position position="14"/>
    </location>
</feature>
<dbReference type="EMBL" id="RXZH01000008">
    <property type="protein sequence ID" value="RTZ14448.1"/>
    <property type="molecule type" value="Genomic_DNA"/>
</dbReference>
<dbReference type="SUPFAM" id="SSF53254">
    <property type="entry name" value="Phosphoglycerate mutase-like"/>
    <property type="match status" value="1"/>
</dbReference>
<keyword evidence="4" id="KW-1185">Reference proteome</keyword>
<dbReference type="GO" id="GO:0016791">
    <property type="term" value="F:phosphatase activity"/>
    <property type="evidence" value="ECO:0007669"/>
    <property type="project" value="TreeGrafter"/>
</dbReference>
<feature type="active site" description="Proton donor/acceptor" evidence="1">
    <location>
        <position position="85"/>
    </location>
</feature>
<evidence type="ECO:0000256" key="1">
    <source>
        <dbReference type="PIRSR" id="PIRSR613078-1"/>
    </source>
</evidence>
<dbReference type="SMART" id="SM00855">
    <property type="entry name" value="PGAM"/>
    <property type="match status" value="1"/>
</dbReference>
<dbReference type="Gene3D" id="3.40.50.1240">
    <property type="entry name" value="Phosphoglycerate mutase-like"/>
    <property type="match status" value="1"/>
</dbReference>